<accession>A0A5D2EIT3</accession>
<keyword evidence="2" id="KW-1185">Reference proteome</keyword>
<organism evidence="1 2">
    <name type="scientific">Gossypium darwinii</name>
    <name type="common">Darwin's cotton</name>
    <name type="synonym">Gossypium barbadense var. darwinii</name>
    <dbReference type="NCBI Taxonomy" id="34276"/>
    <lineage>
        <taxon>Eukaryota</taxon>
        <taxon>Viridiplantae</taxon>
        <taxon>Streptophyta</taxon>
        <taxon>Embryophyta</taxon>
        <taxon>Tracheophyta</taxon>
        <taxon>Spermatophyta</taxon>
        <taxon>Magnoliopsida</taxon>
        <taxon>eudicotyledons</taxon>
        <taxon>Gunneridae</taxon>
        <taxon>Pentapetalae</taxon>
        <taxon>rosids</taxon>
        <taxon>malvids</taxon>
        <taxon>Malvales</taxon>
        <taxon>Malvaceae</taxon>
        <taxon>Malvoideae</taxon>
        <taxon>Gossypium</taxon>
    </lineage>
</organism>
<dbReference type="Proteomes" id="UP000323506">
    <property type="component" value="Chromosome A11"/>
</dbReference>
<sequence length="35" mass="3976">MSESFGAWSWISDLVIESPMAEILVCWGERGQECK</sequence>
<dbReference type="AlphaFoldDB" id="A0A5D2EIT3"/>
<protein>
    <submittedName>
        <fullName evidence="1">Uncharacterized protein</fullName>
    </submittedName>
</protein>
<proteinExistence type="predicted"/>
<reference evidence="1 2" key="1">
    <citation type="submission" date="2019-06" db="EMBL/GenBank/DDBJ databases">
        <title>WGS assembly of Gossypium darwinii.</title>
        <authorList>
            <person name="Chen Z.J."/>
            <person name="Sreedasyam A."/>
            <person name="Ando A."/>
            <person name="Song Q."/>
            <person name="De L."/>
            <person name="Hulse-Kemp A."/>
            <person name="Ding M."/>
            <person name="Ye W."/>
            <person name="Kirkbride R."/>
            <person name="Jenkins J."/>
            <person name="Plott C."/>
            <person name="Lovell J."/>
            <person name="Lin Y.-M."/>
            <person name="Vaughn R."/>
            <person name="Liu B."/>
            <person name="Li W."/>
            <person name="Simpson S."/>
            <person name="Scheffler B."/>
            <person name="Saski C."/>
            <person name="Grover C."/>
            <person name="Hu G."/>
            <person name="Conover J."/>
            <person name="Carlson J."/>
            <person name="Shu S."/>
            <person name="Boston L."/>
            <person name="Williams M."/>
            <person name="Peterson D."/>
            <person name="Mcgee K."/>
            <person name="Jones D."/>
            <person name="Wendel J."/>
            <person name="Stelly D."/>
            <person name="Grimwood J."/>
            <person name="Schmutz J."/>
        </authorList>
    </citation>
    <scope>NUCLEOTIDE SEQUENCE [LARGE SCALE GENOMIC DNA]</scope>
    <source>
        <strain evidence="1">1808015.09</strain>
    </source>
</reference>
<evidence type="ECO:0000313" key="2">
    <source>
        <dbReference type="Proteomes" id="UP000323506"/>
    </source>
</evidence>
<gene>
    <name evidence="1" type="ORF">ES288_A11G079800v1</name>
</gene>
<name>A0A5D2EIT3_GOSDA</name>
<evidence type="ECO:0000313" key="1">
    <source>
        <dbReference type="EMBL" id="TYG93049.1"/>
    </source>
</evidence>
<dbReference type="EMBL" id="CM017698">
    <property type="protein sequence ID" value="TYG93049.1"/>
    <property type="molecule type" value="Genomic_DNA"/>
</dbReference>